<feature type="domain" description="F5/8 type C" evidence="23">
    <location>
        <begin position="44"/>
        <end position="191"/>
    </location>
</feature>
<evidence type="ECO:0000256" key="15">
    <source>
        <dbReference type="ARBA" id="ARBA00022852"/>
    </source>
</evidence>
<comment type="similarity">
    <text evidence="2 22">Belongs to the cholesterol-dependent cytolysin family.</text>
</comment>
<evidence type="ECO:0000256" key="12">
    <source>
        <dbReference type="ARBA" id="ARBA00022734"/>
    </source>
</evidence>
<dbReference type="AlphaFoldDB" id="A0A081QYY4"/>
<dbReference type="InterPro" id="IPR038700">
    <property type="entry name" value="Thiol_cytolys_C_sf"/>
</dbReference>
<evidence type="ECO:0000256" key="22">
    <source>
        <dbReference type="RuleBase" id="RU364025"/>
    </source>
</evidence>
<evidence type="ECO:0000256" key="19">
    <source>
        <dbReference type="ARBA" id="ARBA00023136"/>
    </source>
</evidence>
<dbReference type="Proteomes" id="UP000028022">
    <property type="component" value="Unassembled WGS sequence"/>
</dbReference>
<evidence type="ECO:0000256" key="3">
    <source>
        <dbReference type="ARBA" id="ARBA00010147"/>
    </source>
</evidence>
<dbReference type="PANTHER" id="PTHR45713:SF6">
    <property type="entry name" value="F5_8 TYPE C DOMAIN-CONTAINING PROTEIN"/>
    <property type="match status" value="1"/>
</dbReference>
<keyword evidence="6 22" id="KW-1032">Host cell membrane</keyword>
<keyword evidence="13 22" id="KW-0354">Hemolysis</keyword>
<keyword evidence="14" id="KW-0106">Calcium</keyword>
<keyword evidence="18 22" id="KW-0446">Lipid-binding</keyword>
<dbReference type="Gene3D" id="3.90.840.10">
    <property type="entry name" value="Thiol-activated cytolysin superfamily/Thiol-activated cytolysin, alpha-beta domain"/>
    <property type="match status" value="1"/>
</dbReference>
<keyword evidence="10" id="KW-0479">Metal-binding</keyword>
<proteinExistence type="inferred from homology"/>
<evidence type="ECO:0000256" key="7">
    <source>
        <dbReference type="ARBA" id="ARBA00022525"/>
    </source>
</evidence>
<dbReference type="GO" id="GO:0090729">
    <property type="term" value="F:toxin activity"/>
    <property type="evidence" value="ECO:0007669"/>
    <property type="project" value="UniProtKB-KW"/>
</dbReference>
<keyword evidence="20" id="KW-1015">Disulfide bond</keyword>
<comment type="caution">
    <text evidence="24">The sequence shown here is derived from an EMBL/GenBank/DDBJ whole genome shotgun (WGS) entry which is preliminary data.</text>
</comment>
<evidence type="ECO:0000313" key="24">
    <source>
        <dbReference type="EMBL" id="KEQ48157.1"/>
    </source>
</evidence>
<evidence type="ECO:0000256" key="20">
    <source>
        <dbReference type="ARBA" id="ARBA00023157"/>
    </source>
</evidence>
<evidence type="ECO:0000256" key="11">
    <source>
        <dbReference type="ARBA" id="ARBA00022729"/>
    </source>
</evidence>
<reference evidence="24 25" key="1">
    <citation type="submission" date="2014-05" db="EMBL/GenBank/DDBJ databases">
        <authorList>
            <person name="Daugherty S.C."/>
            <person name="Tallon L.J."/>
            <person name="Sadzewicz L."/>
            <person name="Kilian M."/>
            <person name="Tettelin H."/>
        </authorList>
    </citation>
    <scope>NUCLEOTIDE SEQUENCE [LARGE SCALE GENOMIC DNA]</scope>
    <source>
        <strain evidence="24 25">SK608</strain>
    </source>
</reference>
<dbReference type="GO" id="GO:0005576">
    <property type="term" value="C:extracellular region"/>
    <property type="evidence" value="ECO:0007669"/>
    <property type="project" value="UniProtKB-SubCell"/>
</dbReference>
<dbReference type="Gene3D" id="3.30.1040.20">
    <property type="match status" value="1"/>
</dbReference>
<dbReference type="Gene3D" id="2.60.120.260">
    <property type="entry name" value="Galactose-binding domain-like"/>
    <property type="match status" value="1"/>
</dbReference>
<evidence type="ECO:0000256" key="14">
    <source>
        <dbReference type="ARBA" id="ARBA00022837"/>
    </source>
</evidence>
<evidence type="ECO:0000256" key="4">
    <source>
        <dbReference type="ARBA" id="ARBA00011233"/>
    </source>
</evidence>
<dbReference type="SMART" id="SM00607">
    <property type="entry name" value="FTP"/>
    <property type="match status" value="1"/>
</dbReference>
<dbReference type="Gene3D" id="3.40.30.40">
    <property type="entry name" value="Perfringolysin"/>
    <property type="match status" value="1"/>
</dbReference>
<evidence type="ECO:0000256" key="5">
    <source>
        <dbReference type="ARBA" id="ARBA00022452"/>
    </source>
</evidence>
<evidence type="ECO:0000259" key="23">
    <source>
        <dbReference type="PROSITE" id="PS50022"/>
    </source>
</evidence>
<dbReference type="PANTHER" id="PTHR45713">
    <property type="entry name" value="FTP DOMAIN-CONTAINING PROTEIN"/>
    <property type="match status" value="1"/>
</dbReference>
<sequence length="683" mass="76237">MSQNKQDKGFRYSIRKRSVGVCGVAIATFLLGSGLVFQTNVVKATEPSVAEVAGENIAAHKSASQSSTYYDADASRAVDGNLDNVYRHHSVTHTNFEDHAWWKVDLAKEEGVGTVRIYNRGDSNVGDRLSNFDVILLDKDGKEVTRQHVDTLNNQPKVDVQFSGVNARYVKIELNKSKTPLSLAEVEVYRAVKEEKVVADKKTENKVKTENKDKKDYTAELNNYLFGLNYDKLNILTRKGEALENYTNTSTKQQGNEFVVVEKVKKNLSNGSADVAINGNGDIFLGALFKANQDLLENKPQQISLDRKKGRISVDLPGMVGGDSYVDAKPTASGMQEGVNTLLNRWHEKYAGKNPAPARMQYESTSAYSMNQLKAKFGSDFEKVGVNLKIDFDAVHKGEKQVEVVDFKQVYFTANFDAPKNPSDVFASGITVDQLKARGIDATTPPVYVSSVSYGRQMYVKFETTSKSTELKAAINAVIKGVPIKPDSEWARVLKNTTVTVSIVGGNADGAARVVTGTVEDLKKLIQEGATFSTQNPAVPISYKTAFLKDNQVATIQSNTDYIETKVTSYKNGYLNLHHKGAYIARYYVYWDEVTYDKNGVESVRTRQWEDNGKNRTAGFRTEIQFKGNVRNIRVKIQEKTGLVWEKWRTVYNRTDLPLVQKRTIVNSGTTLRPKYDEKVENN</sequence>
<evidence type="ECO:0000256" key="16">
    <source>
        <dbReference type="ARBA" id="ARBA00022870"/>
    </source>
</evidence>
<comment type="similarity">
    <text evidence="3">Belongs to the fucolectin family.</text>
</comment>
<dbReference type="InterPro" id="IPR001869">
    <property type="entry name" value="Thiol_cytolysin"/>
</dbReference>
<evidence type="ECO:0000256" key="9">
    <source>
        <dbReference type="ARBA" id="ARBA00022692"/>
    </source>
</evidence>
<dbReference type="InterPro" id="IPR036359">
    <property type="entry name" value="Thiol_cytolysin_sf"/>
</dbReference>
<dbReference type="PROSITE" id="PS50022">
    <property type="entry name" value="FA58C_3"/>
    <property type="match status" value="1"/>
</dbReference>
<dbReference type="InterPro" id="IPR035390">
    <property type="entry name" value="Thiol_cytolys_C"/>
</dbReference>
<keyword evidence="7 22" id="KW-0964">Secreted</keyword>
<organism evidence="24 25">
    <name type="scientific">Streptococcus mitis</name>
    <dbReference type="NCBI Taxonomy" id="28037"/>
    <lineage>
        <taxon>Bacteria</taxon>
        <taxon>Bacillati</taxon>
        <taxon>Bacillota</taxon>
        <taxon>Bacilli</taxon>
        <taxon>Lactobacillales</taxon>
        <taxon>Streptococcaceae</taxon>
        <taxon>Streptococcus</taxon>
        <taxon>Streptococcus mitis group</taxon>
    </lineage>
</organism>
<evidence type="ECO:0000256" key="8">
    <source>
        <dbReference type="ARBA" id="ARBA00022656"/>
    </source>
</evidence>
<dbReference type="Pfam" id="PF22633">
    <property type="entry name" value="F5_F8_type_C_2"/>
    <property type="match status" value="1"/>
</dbReference>
<accession>A0A081QYY4</accession>
<keyword evidence="19 22" id="KW-0472">Membrane</keyword>
<dbReference type="GO" id="GO:0046872">
    <property type="term" value="F:metal ion binding"/>
    <property type="evidence" value="ECO:0007669"/>
    <property type="project" value="UniProtKB-KW"/>
</dbReference>
<evidence type="ECO:0000256" key="6">
    <source>
        <dbReference type="ARBA" id="ARBA00022511"/>
    </source>
</evidence>
<evidence type="ECO:0000256" key="13">
    <source>
        <dbReference type="ARBA" id="ARBA00022735"/>
    </source>
</evidence>
<name>A0A081QYY4_STRMT</name>
<keyword evidence="8 22" id="KW-0800">Toxin</keyword>
<dbReference type="InterPro" id="IPR005877">
    <property type="entry name" value="YSIRK_signal_dom"/>
</dbReference>
<comment type="function">
    <text evidence="22">A cholesterol-dependent toxin that causes cytolysis by forming pores in cholesterol containing host membranes. After binding to target membranes, the protein undergoes a major conformation change, leading to its insertion in the host membrane and formation of an oligomeric pore complex. Cholesterol is required for binding to host membranes, membrane insertion and pore formation; cholesterol binding is mediated by a Thr-Leu pair in the C-terminus. Can be reversibly inactivated by oxidation.</text>
</comment>
<dbReference type="GO" id="GO:0020002">
    <property type="term" value="C:host cell plasma membrane"/>
    <property type="evidence" value="ECO:0007669"/>
    <property type="project" value="UniProtKB-SubCell"/>
</dbReference>
<evidence type="ECO:0000256" key="21">
    <source>
        <dbReference type="ARBA" id="ARBA00030056"/>
    </source>
</evidence>
<dbReference type="SUPFAM" id="SSF49785">
    <property type="entry name" value="Galactose-binding domain-like"/>
    <property type="match status" value="1"/>
</dbReference>
<comment type="subcellular location">
    <subcellularLocation>
        <location evidence="22">Secreted</location>
    </subcellularLocation>
    <subcellularLocation>
        <location evidence="22">Host cell membrane</location>
        <topology evidence="22">Multi-pass membrane protein</topology>
    </subcellularLocation>
</comment>
<keyword evidence="16 22" id="KW-1043">Host membrane</keyword>
<evidence type="ECO:0000256" key="1">
    <source>
        <dbReference type="ARBA" id="ARBA00002219"/>
    </source>
</evidence>
<keyword evidence="5 22" id="KW-1134">Transmembrane beta strand</keyword>
<evidence type="ECO:0000256" key="18">
    <source>
        <dbReference type="ARBA" id="ARBA00023121"/>
    </source>
</evidence>
<dbReference type="GO" id="GO:0031640">
    <property type="term" value="P:killing of cells of another organism"/>
    <property type="evidence" value="ECO:0007669"/>
    <property type="project" value="UniProtKB-KW"/>
</dbReference>
<dbReference type="Pfam" id="PF04650">
    <property type="entry name" value="YSIRK_signal"/>
    <property type="match status" value="1"/>
</dbReference>
<dbReference type="EMBL" id="JPFZ01000009">
    <property type="protein sequence ID" value="KEQ48157.1"/>
    <property type="molecule type" value="Genomic_DNA"/>
</dbReference>
<evidence type="ECO:0000313" key="25">
    <source>
        <dbReference type="Proteomes" id="UP000028022"/>
    </source>
</evidence>
<dbReference type="InterPro" id="IPR000421">
    <property type="entry name" value="FA58C"/>
</dbReference>
<dbReference type="PRINTS" id="PR01400">
    <property type="entry name" value="TACYTOLYSIN"/>
</dbReference>
<dbReference type="InterPro" id="IPR006585">
    <property type="entry name" value="FTP1"/>
</dbReference>
<dbReference type="GO" id="GO:0042806">
    <property type="term" value="F:fucose binding"/>
    <property type="evidence" value="ECO:0007669"/>
    <property type="project" value="UniProtKB-ARBA"/>
</dbReference>
<dbReference type="Gene3D" id="2.60.40.1430">
    <property type="entry name" value="Perfringolysin, domain 4"/>
    <property type="match status" value="1"/>
</dbReference>
<dbReference type="GO" id="GO:0015485">
    <property type="term" value="F:cholesterol binding"/>
    <property type="evidence" value="ECO:0007669"/>
    <property type="project" value="InterPro"/>
</dbReference>
<gene>
    <name evidence="24" type="primary">samhpaf</name>
    <name evidence="24" type="ORF">SK608_1252</name>
</gene>
<evidence type="ECO:0000256" key="10">
    <source>
        <dbReference type="ARBA" id="ARBA00022723"/>
    </source>
</evidence>
<evidence type="ECO:0000256" key="2">
    <source>
        <dbReference type="ARBA" id="ARBA00008503"/>
    </source>
</evidence>
<dbReference type="GO" id="GO:0010185">
    <property type="term" value="P:regulation of cellular defense response"/>
    <property type="evidence" value="ECO:0007669"/>
    <property type="project" value="UniProtKB-ARBA"/>
</dbReference>
<comment type="function">
    <text evidence="1">Acts as a defensive agent. Recognizes blood group fucosylated oligosaccharides including A, B, H and Lewis B-type antigens. Does not recognize Lewis A antigen and has low affinity for monovalent haptens.</text>
</comment>
<evidence type="ECO:0000256" key="17">
    <source>
        <dbReference type="ARBA" id="ARBA00023026"/>
    </source>
</evidence>
<keyword evidence="17" id="KW-0843">Virulence</keyword>
<protein>
    <recommendedName>
        <fullName evidence="21 22">Thiol-activated cytolysin</fullName>
    </recommendedName>
</protein>
<dbReference type="InterPro" id="IPR051941">
    <property type="entry name" value="BG_Antigen-Binding_Lectin"/>
</dbReference>
<keyword evidence="11" id="KW-0732">Signal</keyword>
<dbReference type="NCBIfam" id="TIGR01168">
    <property type="entry name" value="YSIRK_signal"/>
    <property type="match status" value="1"/>
</dbReference>
<keyword evidence="15 22" id="KW-0204">Cytolysis</keyword>
<keyword evidence="9 22" id="KW-0812">Transmembrane</keyword>
<dbReference type="Pfam" id="PF17440">
    <property type="entry name" value="Thiol_cytolys_C"/>
    <property type="match status" value="1"/>
</dbReference>
<keyword evidence="12" id="KW-0430">Lectin</keyword>
<dbReference type="Pfam" id="PF01289">
    <property type="entry name" value="Thiol_cytolysin"/>
    <property type="match status" value="1"/>
</dbReference>
<dbReference type="SUPFAM" id="SSF56978">
    <property type="entry name" value="Perfringolysin"/>
    <property type="match status" value="1"/>
</dbReference>
<dbReference type="InterPro" id="IPR008979">
    <property type="entry name" value="Galactose-bd-like_sf"/>
</dbReference>
<comment type="subunit">
    <text evidence="4">Homotrimer.</text>
</comment>
<dbReference type="InterPro" id="IPR036363">
    <property type="entry name" value="Thiol_cytolysin_ab_sf"/>
</dbReference>